<gene>
    <name evidence="1" type="ORF">H5410_023102</name>
</gene>
<feature type="non-terminal residue" evidence="1">
    <location>
        <position position="91"/>
    </location>
</feature>
<dbReference type="OrthoDB" id="1750606at2759"/>
<sequence>METHQRTVSNRPGMRYFHSKIQFAQKHAESTTRVTMVQSTISHNAIWIKLSQLPTEFYDNIILEKIDRKLGALLKIGTCTSATLEHVMQEY</sequence>
<name>A0A9J5ZHB8_SOLCO</name>
<keyword evidence="2" id="KW-1185">Reference proteome</keyword>
<comment type="caution">
    <text evidence="1">The sequence shown here is derived from an EMBL/GenBank/DDBJ whole genome shotgun (WGS) entry which is preliminary data.</text>
</comment>
<evidence type="ECO:0000313" key="2">
    <source>
        <dbReference type="Proteomes" id="UP000824120"/>
    </source>
</evidence>
<dbReference type="AlphaFoldDB" id="A0A9J5ZHB8"/>
<accession>A0A9J5ZHB8</accession>
<dbReference type="Proteomes" id="UP000824120">
    <property type="component" value="Chromosome 4"/>
</dbReference>
<protein>
    <submittedName>
        <fullName evidence="1">Uncharacterized protein</fullName>
    </submittedName>
</protein>
<organism evidence="1 2">
    <name type="scientific">Solanum commersonii</name>
    <name type="common">Commerson's wild potato</name>
    <name type="synonym">Commerson's nightshade</name>
    <dbReference type="NCBI Taxonomy" id="4109"/>
    <lineage>
        <taxon>Eukaryota</taxon>
        <taxon>Viridiplantae</taxon>
        <taxon>Streptophyta</taxon>
        <taxon>Embryophyta</taxon>
        <taxon>Tracheophyta</taxon>
        <taxon>Spermatophyta</taxon>
        <taxon>Magnoliopsida</taxon>
        <taxon>eudicotyledons</taxon>
        <taxon>Gunneridae</taxon>
        <taxon>Pentapetalae</taxon>
        <taxon>asterids</taxon>
        <taxon>lamiids</taxon>
        <taxon>Solanales</taxon>
        <taxon>Solanaceae</taxon>
        <taxon>Solanoideae</taxon>
        <taxon>Solaneae</taxon>
        <taxon>Solanum</taxon>
    </lineage>
</organism>
<proteinExistence type="predicted"/>
<reference evidence="1 2" key="1">
    <citation type="submission" date="2020-09" db="EMBL/GenBank/DDBJ databases">
        <title>De no assembly of potato wild relative species, Solanum commersonii.</title>
        <authorList>
            <person name="Cho K."/>
        </authorList>
    </citation>
    <scope>NUCLEOTIDE SEQUENCE [LARGE SCALE GENOMIC DNA]</scope>
    <source>
        <strain evidence="1">LZ3.2</strain>
        <tissue evidence="1">Leaf</tissue>
    </source>
</reference>
<dbReference type="EMBL" id="JACXVP010000004">
    <property type="protein sequence ID" value="KAG5611821.1"/>
    <property type="molecule type" value="Genomic_DNA"/>
</dbReference>
<evidence type="ECO:0000313" key="1">
    <source>
        <dbReference type="EMBL" id="KAG5611821.1"/>
    </source>
</evidence>